<keyword evidence="3 5" id="KW-1133">Transmembrane helix</keyword>
<feature type="transmembrane region" description="Helical" evidence="5">
    <location>
        <begin position="287"/>
        <end position="305"/>
    </location>
</feature>
<name>A0A8C6S621_9GOBI</name>
<feature type="transmembrane region" description="Helical" evidence="5">
    <location>
        <begin position="109"/>
        <end position="129"/>
    </location>
</feature>
<feature type="transmembrane region" description="Helical" evidence="5">
    <location>
        <begin position="52"/>
        <end position="74"/>
    </location>
</feature>
<dbReference type="Proteomes" id="UP000694523">
    <property type="component" value="Unplaced"/>
</dbReference>
<keyword evidence="2 5" id="KW-0812">Transmembrane</keyword>
<keyword evidence="7" id="KW-1185">Reference proteome</keyword>
<dbReference type="FunFam" id="1.20.1740.10:FF:000095">
    <property type="entry name" value="B(0,+)-type amino acid transporter 1-like"/>
    <property type="match status" value="1"/>
</dbReference>
<dbReference type="PANTHER" id="PTHR11785">
    <property type="entry name" value="AMINO ACID TRANSPORTER"/>
    <property type="match status" value="1"/>
</dbReference>
<dbReference type="PANTHER" id="PTHR11785:SF340">
    <property type="entry name" value="AROMATIC-PREFERRING AMINO ACID TRANSPORTER"/>
    <property type="match status" value="1"/>
</dbReference>
<reference evidence="6" key="1">
    <citation type="submission" date="2025-08" db="UniProtKB">
        <authorList>
            <consortium name="Ensembl"/>
        </authorList>
    </citation>
    <scope>IDENTIFICATION</scope>
</reference>
<feature type="transmembrane region" description="Helical" evidence="5">
    <location>
        <begin position="204"/>
        <end position="224"/>
    </location>
</feature>
<dbReference type="Ensembl" id="ENSNMLT00000000973.1">
    <property type="protein sequence ID" value="ENSNMLP00000000829.1"/>
    <property type="gene ID" value="ENSNMLG00000000686.1"/>
</dbReference>
<feature type="transmembrane region" description="Helical" evidence="5">
    <location>
        <begin position="86"/>
        <end position="103"/>
    </location>
</feature>
<feature type="transmembrane region" description="Helical" evidence="5">
    <location>
        <begin position="27"/>
        <end position="46"/>
    </location>
</feature>
<feature type="transmembrane region" description="Helical" evidence="5">
    <location>
        <begin position="162"/>
        <end position="184"/>
    </location>
</feature>
<evidence type="ECO:0000256" key="3">
    <source>
        <dbReference type="ARBA" id="ARBA00022989"/>
    </source>
</evidence>
<dbReference type="GO" id="GO:0016020">
    <property type="term" value="C:membrane"/>
    <property type="evidence" value="ECO:0007669"/>
    <property type="project" value="UniProtKB-SubCell"/>
</dbReference>
<organism evidence="6 7">
    <name type="scientific">Neogobius melanostomus</name>
    <name type="common">round goby</name>
    <dbReference type="NCBI Taxonomy" id="47308"/>
    <lineage>
        <taxon>Eukaryota</taxon>
        <taxon>Metazoa</taxon>
        <taxon>Chordata</taxon>
        <taxon>Craniata</taxon>
        <taxon>Vertebrata</taxon>
        <taxon>Euteleostomi</taxon>
        <taxon>Actinopterygii</taxon>
        <taxon>Neopterygii</taxon>
        <taxon>Teleostei</taxon>
        <taxon>Neoteleostei</taxon>
        <taxon>Acanthomorphata</taxon>
        <taxon>Gobiaria</taxon>
        <taxon>Gobiiformes</taxon>
        <taxon>Gobioidei</taxon>
        <taxon>Gobiidae</taxon>
        <taxon>Benthophilinae</taxon>
        <taxon>Neogobiini</taxon>
        <taxon>Neogobius</taxon>
    </lineage>
</organism>
<feature type="transmembrane region" description="Helical" evidence="5">
    <location>
        <begin position="317"/>
        <end position="337"/>
    </location>
</feature>
<evidence type="ECO:0000256" key="2">
    <source>
        <dbReference type="ARBA" id="ARBA00022692"/>
    </source>
</evidence>
<comment type="subcellular location">
    <subcellularLocation>
        <location evidence="1">Membrane</location>
        <topology evidence="1">Multi-pass membrane protein</topology>
    </subcellularLocation>
</comment>
<feature type="transmembrane region" description="Helical" evidence="5">
    <location>
        <begin position="343"/>
        <end position="364"/>
    </location>
</feature>
<evidence type="ECO:0000256" key="1">
    <source>
        <dbReference type="ARBA" id="ARBA00004141"/>
    </source>
</evidence>
<dbReference type="Pfam" id="PF13520">
    <property type="entry name" value="AA_permease_2"/>
    <property type="match status" value="1"/>
</dbReference>
<dbReference type="InterPro" id="IPR002293">
    <property type="entry name" value="AA/rel_permease1"/>
</dbReference>
<dbReference type="GO" id="GO:0015179">
    <property type="term" value="F:L-amino acid transmembrane transporter activity"/>
    <property type="evidence" value="ECO:0007669"/>
    <property type="project" value="TreeGrafter"/>
</dbReference>
<accession>A0A8C6S621</accession>
<dbReference type="Gene3D" id="1.20.1740.10">
    <property type="entry name" value="Amino acid/polyamine transporter I"/>
    <property type="match status" value="2"/>
</dbReference>
<evidence type="ECO:0000313" key="7">
    <source>
        <dbReference type="Proteomes" id="UP000694523"/>
    </source>
</evidence>
<reference evidence="6" key="2">
    <citation type="submission" date="2025-09" db="UniProtKB">
        <authorList>
            <consortium name="Ensembl"/>
        </authorList>
    </citation>
    <scope>IDENTIFICATION</scope>
</reference>
<dbReference type="PIRSF" id="PIRSF006060">
    <property type="entry name" value="AA_transporter"/>
    <property type="match status" value="1"/>
</dbReference>
<evidence type="ECO:0000256" key="4">
    <source>
        <dbReference type="ARBA" id="ARBA00023136"/>
    </source>
</evidence>
<sequence length="391" mass="43176">QRYSILRDLIQTTMEPQPDRLKIKREIGLIGGISIVSGTMIGSGIFMSPQFILSYVGSPGASLLIWTLSGLYAVAPFYLDCDPPQLLIKSIAAGAILLVTIVNCLNVRLAVRIQVVFLFAKVLALTYIWNGLYQGLWSYAGWYNLNFVTEELKRPEVNLPKAISIGVSLVTVLYLLVNVSYLSVMTPKELISSNAVAVTWGNKVLGSWGWIMSVAASLSAFGSLNGSLFSGGRLSFATAREGLFPEILSMVHVHRLSPTPSLIFTTFISLIVLLSGDFETIVNYSSFLGWFFHAITVSGVIYLRIKKPELPRPYKVFILLPVLVIIAAIYLVLAPILDNPQIEYLYVALALFSGIILYIPFIHYKVCPGLLTKLTVFLQLFLEVAPAEKNM</sequence>
<protein>
    <submittedName>
        <fullName evidence="6">Zmp:0000001267</fullName>
    </submittedName>
</protein>
<dbReference type="AlphaFoldDB" id="A0A8C6S621"/>
<keyword evidence="4 5" id="KW-0472">Membrane</keyword>
<evidence type="ECO:0000313" key="6">
    <source>
        <dbReference type="Ensembl" id="ENSNMLP00000000829.1"/>
    </source>
</evidence>
<dbReference type="InterPro" id="IPR050598">
    <property type="entry name" value="AminoAcid_Transporter"/>
</dbReference>
<proteinExistence type="predicted"/>
<evidence type="ECO:0000256" key="5">
    <source>
        <dbReference type="SAM" id="Phobius"/>
    </source>
</evidence>